<feature type="transmembrane region" description="Helical" evidence="1">
    <location>
        <begin position="41"/>
        <end position="63"/>
    </location>
</feature>
<dbReference type="InterPro" id="IPR046513">
    <property type="entry name" value="DUF6691"/>
</dbReference>
<evidence type="ECO:0000313" key="2">
    <source>
        <dbReference type="EMBL" id="NKI16838.1"/>
    </source>
</evidence>
<dbReference type="RefSeq" id="WP_168449385.1">
    <property type="nucleotide sequence ID" value="NZ_JAAWWK010000002.1"/>
</dbReference>
<comment type="caution">
    <text evidence="2">The sequence shown here is derived from an EMBL/GenBank/DDBJ whole genome shotgun (WGS) entry which is preliminary data.</text>
</comment>
<evidence type="ECO:0000313" key="3">
    <source>
        <dbReference type="Proteomes" id="UP000765845"/>
    </source>
</evidence>
<organism evidence="2 3">
    <name type="scientific">Spongiibacter thalassae</name>
    <dbReference type="NCBI Taxonomy" id="2721624"/>
    <lineage>
        <taxon>Bacteria</taxon>
        <taxon>Pseudomonadati</taxon>
        <taxon>Pseudomonadota</taxon>
        <taxon>Gammaproteobacteria</taxon>
        <taxon>Cellvibrionales</taxon>
        <taxon>Spongiibacteraceae</taxon>
        <taxon>Spongiibacter</taxon>
    </lineage>
</organism>
<feature type="transmembrane region" description="Helical" evidence="1">
    <location>
        <begin position="84"/>
        <end position="107"/>
    </location>
</feature>
<keyword evidence="1" id="KW-0812">Transmembrane</keyword>
<evidence type="ECO:0000256" key="1">
    <source>
        <dbReference type="SAM" id="Phobius"/>
    </source>
</evidence>
<accession>A0ABX1GE67</accession>
<keyword evidence="1" id="KW-0472">Membrane</keyword>
<dbReference type="EMBL" id="JAAWWK010000002">
    <property type="protein sequence ID" value="NKI16838.1"/>
    <property type="molecule type" value="Genomic_DNA"/>
</dbReference>
<sequence>MKYFYVLLSGILFGLGIAVSGMANPAKVQNFLDIFGTWDPSLALVMGAALLVVTPGYRLIFSAQKPRFAETFSLPQKSDIDRKLVGGAVLFGVGWGISGLCPAPALVAMLTGIGQFVIFALAMLTGMVLYKQFVLLQGSVNTATVNTETNNDKR</sequence>
<keyword evidence="3" id="KW-1185">Reference proteome</keyword>
<reference evidence="2 3" key="1">
    <citation type="submission" date="2020-04" db="EMBL/GenBank/DDBJ databases">
        <authorList>
            <person name="Yoon J."/>
        </authorList>
    </citation>
    <scope>NUCLEOTIDE SEQUENCE [LARGE SCALE GENOMIC DNA]</scope>
    <source>
        <strain evidence="2 3">KMU-166</strain>
    </source>
</reference>
<name>A0ABX1GE67_9GAMM</name>
<feature type="transmembrane region" description="Helical" evidence="1">
    <location>
        <begin position="113"/>
        <end position="130"/>
    </location>
</feature>
<dbReference type="Proteomes" id="UP000765845">
    <property type="component" value="Unassembled WGS sequence"/>
</dbReference>
<keyword evidence="1" id="KW-1133">Transmembrane helix</keyword>
<dbReference type="Pfam" id="PF20398">
    <property type="entry name" value="DUF6691"/>
    <property type="match status" value="1"/>
</dbReference>
<protein>
    <submittedName>
        <fullName evidence="2">YeeE/YedE family protein</fullName>
    </submittedName>
</protein>
<proteinExistence type="predicted"/>
<gene>
    <name evidence="2" type="ORF">HCU74_05315</name>
</gene>